<evidence type="ECO:0000313" key="6">
    <source>
        <dbReference type="EMBL" id="KAF6197963.1"/>
    </source>
</evidence>
<dbReference type="AlphaFoldDB" id="A0A8S9WMJ6"/>
<evidence type="ECO:0000256" key="2">
    <source>
        <dbReference type="ARBA" id="ARBA00038317"/>
    </source>
</evidence>
<dbReference type="InterPro" id="IPR004045">
    <property type="entry name" value="Glutathione_S-Trfase_N"/>
</dbReference>
<dbReference type="Pfam" id="PF14497">
    <property type="entry name" value="GST_C_3"/>
    <property type="match status" value="1"/>
</dbReference>
<comment type="caution">
    <text evidence="6">The sequence shown here is derived from an EMBL/GenBank/DDBJ whole genome shotgun (WGS) entry which is preliminary data.</text>
</comment>
<dbReference type="PANTHER" id="PTHR11571">
    <property type="entry name" value="GLUTATHIONE S-TRANSFERASE"/>
    <property type="match status" value="1"/>
</dbReference>
<dbReference type="PROSITE" id="PS50404">
    <property type="entry name" value="GST_NTER"/>
    <property type="match status" value="1"/>
</dbReference>
<organism evidence="6 7">
    <name type="scientific">Apolygus lucorum</name>
    <name type="common">Small green plant bug</name>
    <name type="synonym">Lygocoris lucorum</name>
    <dbReference type="NCBI Taxonomy" id="248454"/>
    <lineage>
        <taxon>Eukaryota</taxon>
        <taxon>Metazoa</taxon>
        <taxon>Ecdysozoa</taxon>
        <taxon>Arthropoda</taxon>
        <taxon>Hexapoda</taxon>
        <taxon>Insecta</taxon>
        <taxon>Pterygota</taxon>
        <taxon>Neoptera</taxon>
        <taxon>Paraneoptera</taxon>
        <taxon>Hemiptera</taxon>
        <taxon>Heteroptera</taxon>
        <taxon>Panheteroptera</taxon>
        <taxon>Cimicomorpha</taxon>
        <taxon>Miridae</taxon>
        <taxon>Mirini</taxon>
        <taxon>Apolygus</taxon>
    </lineage>
</organism>
<dbReference type="PROSITE" id="PS50405">
    <property type="entry name" value="GST_CTER"/>
    <property type="match status" value="1"/>
</dbReference>
<dbReference type="SUPFAM" id="SSF47616">
    <property type="entry name" value="GST C-terminal domain-like"/>
    <property type="match status" value="1"/>
</dbReference>
<dbReference type="GO" id="GO:0006749">
    <property type="term" value="P:glutathione metabolic process"/>
    <property type="evidence" value="ECO:0007669"/>
    <property type="project" value="TreeGrafter"/>
</dbReference>
<evidence type="ECO:0000256" key="1">
    <source>
        <dbReference type="ARBA" id="ARBA00012452"/>
    </source>
</evidence>
<gene>
    <name evidence="6" type="ORF">GE061_007706</name>
</gene>
<dbReference type="EMBL" id="WIXP02000016">
    <property type="protein sequence ID" value="KAF6197963.1"/>
    <property type="molecule type" value="Genomic_DNA"/>
</dbReference>
<name>A0A8S9WMJ6_APOLU</name>
<dbReference type="SUPFAM" id="SSF52833">
    <property type="entry name" value="Thioredoxin-like"/>
    <property type="match status" value="1"/>
</dbReference>
<evidence type="ECO:0000256" key="3">
    <source>
        <dbReference type="ARBA" id="ARBA00047960"/>
    </source>
</evidence>
<dbReference type="InterPro" id="IPR036249">
    <property type="entry name" value="Thioredoxin-like_sf"/>
</dbReference>
<feature type="domain" description="GST N-terminal" evidence="4">
    <location>
        <begin position="1"/>
        <end position="59"/>
    </location>
</feature>
<dbReference type="Gene3D" id="1.20.1050.10">
    <property type="match status" value="1"/>
</dbReference>
<dbReference type="InterPro" id="IPR010987">
    <property type="entry name" value="Glutathione-S-Trfase_C-like"/>
</dbReference>
<dbReference type="CDD" id="cd03192">
    <property type="entry name" value="GST_C_Sigma_like"/>
    <property type="match status" value="1"/>
</dbReference>
<dbReference type="CDD" id="cd03039">
    <property type="entry name" value="GST_N_Sigma_like"/>
    <property type="match status" value="1"/>
</dbReference>
<dbReference type="Pfam" id="PF02798">
    <property type="entry name" value="GST_N"/>
    <property type="match status" value="1"/>
</dbReference>
<dbReference type="EC" id="2.5.1.18" evidence="1"/>
<dbReference type="InterPro" id="IPR036282">
    <property type="entry name" value="Glutathione-S-Trfase_C_sf"/>
</dbReference>
<feature type="domain" description="GST C-terminal" evidence="5">
    <location>
        <begin position="61"/>
        <end position="185"/>
    </location>
</feature>
<comment type="similarity">
    <text evidence="2">Belongs to the GST superfamily. Sigma family.</text>
</comment>
<sequence>MLSYGEIPFTDRRVNKEEWAKIKPETKFGQLPRLCIDGIELYQSRAICRYIASKLNLRGKNDKAAALTDMWVDCLDDIRSMITRFYYGPDSEERTKNMENLKNVQVKSVLSSIEKVLEKDGTTFLTGDEVTWADVMLFAYFTYIGELLHTPDILSPFPRLSAIFSTIKKSPGIQKFLANRTPSPPDMRALFD</sequence>
<accession>A0A8S9WMJ6</accession>
<dbReference type="Gene3D" id="3.40.30.10">
    <property type="entry name" value="Glutaredoxin"/>
    <property type="match status" value="1"/>
</dbReference>
<evidence type="ECO:0000313" key="7">
    <source>
        <dbReference type="Proteomes" id="UP000466442"/>
    </source>
</evidence>
<dbReference type="FunFam" id="1.20.1050.10:FF:000030">
    <property type="entry name" value="Glutathione S-transferase S1"/>
    <property type="match status" value="1"/>
</dbReference>
<reference evidence="6" key="1">
    <citation type="journal article" date="2021" name="Mol. Ecol. Resour.">
        <title>Apolygus lucorum genome provides insights into omnivorousness and mesophyll feeding.</title>
        <authorList>
            <person name="Liu Y."/>
            <person name="Liu H."/>
            <person name="Wang H."/>
            <person name="Huang T."/>
            <person name="Liu B."/>
            <person name="Yang B."/>
            <person name="Yin L."/>
            <person name="Li B."/>
            <person name="Zhang Y."/>
            <person name="Zhang S."/>
            <person name="Jiang F."/>
            <person name="Zhang X."/>
            <person name="Ren Y."/>
            <person name="Wang B."/>
            <person name="Wang S."/>
            <person name="Lu Y."/>
            <person name="Wu K."/>
            <person name="Fan W."/>
            <person name="Wang G."/>
        </authorList>
    </citation>
    <scope>NUCLEOTIDE SEQUENCE</scope>
    <source>
        <strain evidence="6">12Hb</strain>
    </source>
</reference>
<comment type="catalytic activity">
    <reaction evidence="3">
        <text>RX + glutathione = an S-substituted glutathione + a halide anion + H(+)</text>
        <dbReference type="Rhea" id="RHEA:16437"/>
        <dbReference type="ChEBI" id="CHEBI:15378"/>
        <dbReference type="ChEBI" id="CHEBI:16042"/>
        <dbReference type="ChEBI" id="CHEBI:17792"/>
        <dbReference type="ChEBI" id="CHEBI:57925"/>
        <dbReference type="ChEBI" id="CHEBI:90779"/>
        <dbReference type="EC" id="2.5.1.18"/>
    </reaction>
</comment>
<proteinExistence type="inferred from homology"/>
<dbReference type="InterPro" id="IPR050213">
    <property type="entry name" value="GST_superfamily"/>
</dbReference>
<evidence type="ECO:0000259" key="4">
    <source>
        <dbReference type="PROSITE" id="PS50404"/>
    </source>
</evidence>
<dbReference type="Proteomes" id="UP000466442">
    <property type="component" value="Linkage Group LG16"/>
</dbReference>
<dbReference type="InterPro" id="IPR004046">
    <property type="entry name" value="GST_C"/>
</dbReference>
<dbReference type="OrthoDB" id="414243at2759"/>
<dbReference type="InterPro" id="IPR040079">
    <property type="entry name" value="Glutathione_S-Trfase"/>
</dbReference>
<keyword evidence="7" id="KW-1185">Reference proteome</keyword>
<dbReference type="PANTHER" id="PTHR11571:SF150">
    <property type="entry name" value="GLUTATHIONE S-TRANSFERASE"/>
    <property type="match status" value="1"/>
</dbReference>
<protein>
    <recommendedName>
        <fullName evidence="1">glutathione transferase</fullName>
        <ecNumber evidence="1">2.5.1.18</ecNumber>
    </recommendedName>
</protein>
<evidence type="ECO:0000259" key="5">
    <source>
        <dbReference type="PROSITE" id="PS50405"/>
    </source>
</evidence>
<dbReference type="GO" id="GO:0004364">
    <property type="term" value="F:glutathione transferase activity"/>
    <property type="evidence" value="ECO:0007669"/>
    <property type="project" value="UniProtKB-EC"/>
</dbReference>
<dbReference type="SFLD" id="SFLDS00019">
    <property type="entry name" value="Glutathione_Transferase_(cytos"/>
    <property type="match status" value="1"/>
</dbReference>